<keyword evidence="1" id="KW-0812">Transmembrane</keyword>
<keyword evidence="1" id="KW-0472">Membrane</keyword>
<feature type="transmembrane region" description="Helical" evidence="1">
    <location>
        <begin position="297"/>
        <end position="320"/>
    </location>
</feature>
<dbReference type="EMBL" id="CATQJL010000316">
    <property type="protein sequence ID" value="CAJ0605995.1"/>
    <property type="molecule type" value="Genomic_DNA"/>
</dbReference>
<evidence type="ECO:0000259" key="3">
    <source>
        <dbReference type="SMART" id="SM00703"/>
    </source>
</evidence>
<dbReference type="PANTHER" id="PTHR11161:SF0">
    <property type="entry name" value="O-ACYLTRANSFERASE LIKE PROTEIN"/>
    <property type="match status" value="1"/>
</dbReference>
<evidence type="ECO:0000256" key="1">
    <source>
        <dbReference type="SAM" id="Phobius"/>
    </source>
</evidence>
<sequence length="355" mass="39859">MLLFCALILVSSSQAAEFGQFPFPIGFFPFDLSEILNITDQCLTDFNRFTTSLNTYVQTFTVCQQAGECTKEQQTVLDEHIFAVKQIDAFGKIPAGLMEYTLTNTGSYAECMDLVAPYKVHYCYISATMRAGAPPMGGIGPKLAVCMPASCTETDITKIMESIDIQQYVPVNLTAATNCVPLKNTYPVNFWVFVCVMAFFAIWAILATITDYILDTYYKDKVHGTGMRVFLTYSIYSNGSELMSVSPYKKGTIKSLASIRFLSMTWVVAGHVLMDATASDSLGALLEIFNPFLSTTILNAFFSVDTFFLLSGVLVSYLFFKSKPTAAYVWNPMVWIMFYVHRYVRYERIPIFKKC</sequence>
<name>A0AA36H8C3_CYLNA</name>
<dbReference type="InterPro" id="IPR006621">
    <property type="entry name" value="Nose-resist-to-fluoxetine_N"/>
</dbReference>
<feature type="transmembrane region" description="Helical" evidence="1">
    <location>
        <begin position="326"/>
        <end position="344"/>
    </location>
</feature>
<keyword evidence="5" id="KW-1185">Reference proteome</keyword>
<keyword evidence="1" id="KW-1133">Transmembrane helix</keyword>
<gene>
    <name evidence="4" type="ORF">CYNAS_LOCUS17978</name>
</gene>
<dbReference type="SMART" id="SM00703">
    <property type="entry name" value="NRF"/>
    <property type="match status" value="1"/>
</dbReference>
<evidence type="ECO:0000313" key="4">
    <source>
        <dbReference type="EMBL" id="CAJ0605995.1"/>
    </source>
</evidence>
<comment type="caution">
    <text evidence="4">The sequence shown here is derived from an EMBL/GenBank/DDBJ whole genome shotgun (WGS) entry which is preliminary data.</text>
</comment>
<keyword evidence="2" id="KW-0732">Signal</keyword>
<feature type="chain" id="PRO_5041256028" description="Nose resistant-to-fluoxetine protein N-terminal domain-containing protein" evidence="2">
    <location>
        <begin position="16"/>
        <end position="355"/>
    </location>
</feature>
<feature type="transmembrane region" description="Helical" evidence="1">
    <location>
        <begin position="190"/>
        <end position="214"/>
    </location>
</feature>
<accession>A0AA36H8C3</accession>
<protein>
    <recommendedName>
        <fullName evidence="3">Nose resistant-to-fluoxetine protein N-terminal domain-containing protein</fullName>
    </recommendedName>
</protein>
<dbReference type="InterPro" id="IPR052728">
    <property type="entry name" value="O2_lipid_transport_reg"/>
</dbReference>
<dbReference type="Pfam" id="PF20146">
    <property type="entry name" value="NRF"/>
    <property type="match status" value="1"/>
</dbReference>
<evidence type="ECO:0000313" key="5">
    <source>
        <dbReference type="Proteomes" id="UP001176961"/>
    </source>
</evidence>
<evidence type="ECO:0000256" key="2">
    <source>
        <dbReference type="SAM" id="SignalP"/>
    </source>
</evidence>
<proteinExistence type="predicted"/>
<dbReference type="PANTHER" id="PTHR11161">
    <property type="entry name" value="O-ACYLTRANSFERASE"/>
    <property type="match status" value="1"/>
</dbReference>
<organism evidence="4 5">
    <name type="scientific">Cylicocyclus nassatus</name>
    <name type="common">Nematode worm</name>
    <dbReference type="NCBI Taxonomy" id="53992"/>
    <lineage>
        <taxon>Eukaryota</taxon>
        <taxon>Metazoa</taxon>
        <taxon>Ecdysozoa</taxon>
        <taxon>Nematoda</taxon>
        <taxon>Chromadorea</taxon>
        <taxon>Rhabditida</taxon>
        <taxon>Rhabditina</taxon>
        <taxon>Rhabditomorpha</taxon>
        <taxon>Strongyloidea</taxon>
        <taxon>Strongylidae</taxon>
        <taxon>Cylicocyclus</taxon>
    </lineage>
</organism>
<dbReference type="AlphaFoldDB" id="A0AA36H8C3"/>
<feature type="signal peptide" evidence="2">
    <location>
        <begin position="1"/>
        <end position="15"/>
    </location>
</feature>
<feature type="domain" description="Nose resistant-to-fluoxetine protein N-terminal" evidence="3">
    <location>
        <begin position="39"/>
        <end position="181"/>
    </location>
</feature>
<dbReference type="Proteomes" id="UP001176961">
    <property type="component" value="Unassembled WGS sequence"/>
</dbReference>
<reference evidence="4" key="1">
    <citation type="submission" date="2023-07" db="EMBL/GenBank/DDBJ databases">
        <authorList>
            <consortium name="CYATHOMIX"/>
        </authorList>
    </citation>
    <scope>NUCLEOTIDE SEQUENCE</scope>
    <source>
        <strain evidence="4">N/A</strain>
    </source>
</reference>